<dbReference type="Pfam" id="PF07638">
    <property type="entry name" value="Sigma70_ECF"/>
    <property type="match status" value="1"/>
</dbReference>
<dbReference type="PANTHER" id="PTHR43133">
    <property type="entry name" value="RNA POLYMERASE ECF-TYPE SIGMA FACTO"/>
    <property type="match status" value="1"/>
</dbReference>
<evidence type="ECO:0000256" key="2">
    <source>
        <dbReference type="ARBA" id="ARBA00023082"/>
    </source>
</evidence>
<dbReference type="NCBIfam" id="TIGR02999">
    <property type="entry name" value="Sig-70_X6"/>
    <property type="match status" value="1"/>
</dbReference>
<protein>
    <submittedName>
        <fullName evidence="5">ECF-type sigma factor</fullName>
    </submittedName>
</protein>
<organism evidence="5 6">
    <name type="scientific">Luteolibacter arcticus</name>
    <dbReference type="NCBI Taxonomy" id="1581411"/>
    <lineage>
        <taxon>Bacteria</taxon>
        <taxon>Pseudomonadati</taxon>
        <taxon>Verrucomicrobiota</taxon>
        <taxon>Verrucomicrobiia</taxon>
        <taxon>Verrucomicrobiales</taxon>
        <taxon>Verrucomicrobiaceae</taxon>
        <taxon>Luteolibacter</taxon>
    </lineage>
</organism>
<evidence type="ECO:0000313" key="6">
    <source>
        <dbReference type="Proteomes" id="UP001320876"/>
    </source>
</evidence>
<dbReference type="RefSeq" id="WP_264489836.1">
    <property type="nucleotide sequence ID" value="NZ_JAPDDT010000016.1"/>
</dbReference>
<proteinExistence type="predicted"/>
<dbReference type="Gene3D" id="1.10.10.10">
    <property type="entry name" value="Winged helix-like DNA-binding domain superfamily/Winged helix DNA-binding domain"/>
    <property type="match status" value="1"/>
</dbReference>
<feature type="domain" description="RNA polymerase sigma-70 ECF-like HTH" evidence="4">
    <location>
        <begin position="14"/>
        <end position="174"/>
    </location>
</feature>
<evidence type="ECO:0000259" key="4">
    <source>
        <dbReference type="Pfam" id="PF07638"/>
    </source>
</evidence>
<reference evidence="5 6" key="1">
    <citation type="submission" date="2022-10" db="EMBL/GenBank/DDBJ databases">
        <title>Luteolibacter arcticus strain CCTCC AB 2014275, whole genome shotgun sequencing project.</title>
        <authorList>
            <person name="Zhao G."/>
            <person name="Shen L."/>
        </authorList>
    </citation>
    <scope>NUCLEOTIDE SEQUENCE [LARGE SCALE GENOMIC DNA]</scope>
    <source>
        <strain evidence="5 6">CCTCC AB 2014275</strain>
    </source>
</reference>
<evidence type="ECO:0000256" key="3">
    <source>
        <dbReference type="ARBA" id="ARBA00023163"/>
    </source>
</evidence>
<dbReference type="InterPro" id="IPR053812">
    <property type="entry name" value="HTH_Sigma70_ECF-like"/>
</dbReference>
<keyword evidence="3" id="KW-0804">Transcription</keyword>
<accession>A0ABT3GQD3</accession>
<dbReference type="InterPro" id="IPR011517">
    <property type="entry name" value="RNA_pol_sigma70_ECF-like"/>
</dbReference>
<gene>
    <name evidence="5" type="ORF">OKA05_24440</name>
</gene>
<dbReference type="SUPFAM" id="SSF88659">
    <property type="entry name" value="Sigma3 and sigma4 domains of RNA polymerase sigma factors"/>
    <property type="match status" value="1"/>
</dbReference>
<dbReference type="InterPro" id="IPR014284">
    <property type="entry name" value="RNA_pol_sigma-70_dom"/>
</dbReference>
<keyword evidence="1" id="KW-0805">Transcription regulation</keyword>
<dbReference type="EMBL" id="JAPDDT010000016">
    <property type="protein sequence ID" value="MCW1925729.1"/>
    <property type="molecule type" value="Genomic_DNA"/>
</dbReference>
<name>A0ABT3GQD3_9BACT</name>
<keyword evidence="2" id="KW-0731">Sigma factor</keyword>
<dbReference type="PANTHER" id="PTHR43133:SF39">
    <property type="entry name" value="SIMILAR TO RNA POLYMERASE SIGMA-E FACTOR"/>
    <property type="match status" value="1"/>
</dbReference>
<evidence type="ECO:0000256" key="1">
    <source>
        <dbReference type="ARBA" id="ARBA00023015"/>
    </source>
</evidence>
<evidence type="ECO:0000313" key="5">
    <source>
        <dbReference type="EMBL" id="MCW1925729.1"/>
    </source>
</evidence>
<dbReference type="InterPro" id="IPR013324">
    <property type="entry name" value="RNA_pol_sigma_r3/r4-like"/>
</dbReference>
<dbReference type="InterPro" id="IPR039425">
    <property type="entry name" value="RNA_pol_sigma-70-like"/>
</dbReference>
<comment type="caution">
    <text evidence="5">The sequence shown here is derived from an EMBL/GenBank/DDBJ whole genome shotgun (WGS) entry which is preliminary data.</text>
</comment>
<sequence>MNDLTIMLRQPGNSAELLATVYEELRRLAAARMARESAGQTLQATALVHEAWLQLVGEGDRSWESRAHFFGAAAHAMRRILVDKARRKARVKRGAGSVRVDLTDVDVAEFTPDGDVLLINEALEKLELEDPDQARIVVLKFFGGLTNEEVAQTLGIGERTVYRQWVCAKARLFRWVRAEG</sequence>
<dbReference type="Proteomes" id="UP001320876">
    <property type="component" value="Unassembled WGS sequence"/>
</dbReference>
<dbReference type="InterPro" id="IPR036388">
    <property type="entry name" value="WH-like_DNA-bd_sf"/>
</dbReference>
<keyword evidence="6" id="KW-1185">Reference proteome</keyword>
<dbReference type="NCBIfam" id="TIGR02937">
    <property type="entry name" value="sigma70-ECF"/>
    <property type="match status" value="1"/>
</dbReference>